<sequence>MHYRKTMDIDNLHILTENETGFVSFRERENLIYVSFKNILLNFTLGEFQAFRTMAKSVVREEYLLPFPNGSRRIIMQTPFEGIHFSFAIEEINVLIDTLDEAHYMYEIKGLISKH</sequence>
<dbReference type="Pfam" id="PF20391">
    <property type="entry name" value="DUF6686"/>
    <property type="match status" value="1"/>
</dbReference>
<gene>
    <name evidence="1" type="ORF">SAMN05421740_104378</name>
</gene>
<name>A0A1H7PHU9_9SPHI</name>
<evidence type="ECO:0000313" key="1">
    <source>
        <dbReference type="EMBL" id="SEL35206.1"/>
    </source>
</evidence>
<accession>A0A1H7PHU9</accession>
<evidence type="ECO:0000313" key="2">
    <source>
        <dbReference type="Proteomes" id="UP000198916"/>
    </source>
</evidence>
<organism evidence="1 2">
    <name type="scientific">Parapedobacter koreensis</name>
    <dbReference type="NCBI Taxonomy" id="332977"/>
    <lineage>
        <taxon>Bacteria</taxon>
        <taxon>Pseudomonadati</taxon>
        <taxon>Bacteroidota</taxon>
        <taxon>Sphingobacteriia</taxon>
        <taxon>Sphingobacteriales</taxon>
        <taxon>Sphingobacteriaceae</taxon>
        <taxon>Parapedobacter</taxon>
    </lineage>
</organism>
<proteinExistence type="predicted"/>
<dbReference type="Proteomes" id="UP000198916">
    <property type="component" value="Unassembled WGS sequence"/>
</dbReference>
<dbReference type="AlphaFoldDB" id="A0A1H7PHU9"/>
<protein>
    <submittedName>
        <fullName evidence="1">Uncharacterized protein</fullName>
    </submittedName>
</protein>
<dbReference type="EMBL" id="FNZR01000004">
    <property type="protein sequence ID" value="SEL35206.1"/>
    <property type="molecule type" value="Genomic_DNA"/>
</dbReference>
<reference evidence="2" key="1">
    <citation type="submission" date="2016-10" db="EMBL/GenBank/DDBJ databases">
        <authorList>
            <person name="Varghese N."/>
            <person name="Submissions S."/>
        </authorList>
    </citation>
    <scope>NUCLEOTIDE SEQUENCE [LARGE SCALE GENOMIC DNA]</scope>
    <source>
        <strain evidence="2">Jip14</strain>
    </source>
</reference>
<dbReference type="InterPro" id="IPR046508">
    <property type="entry name" value="DUF6686"/>
</dbReference>
<keyword evidence="2" id="KW-1185">Reference proteome</keyword>